<feature type="transmembrane region" description="Helical" evidence="1">
    <location>
        <begin position="50"/>
        <end position="72"/>
    </location>
</feature>
<comment type="caution">
    <text evidence="2">The sequence shown here is derived from an EMBL/GenBank/DDBJ whole genome shotgun (WGS) entry which is preliminary data.</text>
</comment>
<dbReference type="EMBL" id="BBLG01000011">
    <property type="protein sequence ID" value="GAK77676.1"/>
    <property type="molecule type" value="Genomic_DNA"/>
</dbReference>
<keyword evidence="1" id="KW-0472">Membrane</keyword>
<organism evidence="2 3">
    <name type="scientific">Nonlabens ulvanivorans</name>
    <name type="common">Persicivirga ulvanivorans</name>
    <dbReference type="NCBI Taxonomy" id="906888"/>
    <lineage>
        <taxon>Bacteria</taxon>
        <taxon>Pseudomonadati</taxon>
        <taxon>Bacteroidota</taxon>
        <taxon>Flavobacteriia</taxon>
        <taxon>Flavobacteriales</taxon>
        <taxon>Flavobacteriaceae</taxon>
        <taxon>Nonlabens</taxon>
    </lineage>
</organism>
<keyword evidence="1" id="KW-1133">Transmembrane helix</keyword>
<evidence type="ECO:0000313" key="3">
    <source>
        <dbReference type="Proteomes" id="UP000028980"/>
    </source>
</evidence>
<dbReference type="Proteomes" id="UP000028980">
    <property type="component" value="Unassembled WGS sequence"/>
</dbReference>
<sequence length="160" mass="18680">MKTYCTQNTHRGISFIFLLFASISTSYLILNHGLDLLNINIGDTYYVYAQYQYITLINVFLIVMGLSTLWISYGKNRKVLWLLVINIFFVTLFLIMNILLQMDIVTEQPFDINTYDPKAIDYVSRYRFSLIIQAPIILITALLYLLINLISKLKQVFIKS</sequence>
<protein>
    <submittedName>
        <fullName evidence="2">Uncharacterized protein</fullName>
    </submittedName>
</protein>
<accession>A0A081DFI0</accession>
<dbReference type="AlphaFoldDB" id="A0A081DFI0"/>
<feature type="transmembrane region" description="Helical" evidence="1">
    <location>
        <begin position="79"/>
        <end position="100"/>
    </location>
</feature>
<name>A0A081DFI0_NONUL</name>
<evidence type="ECO:0000313" key="2">
    <source>
        <dbReference type="EMBL" id="GAK77676.1"/>
    </source>
</evidence>
<gene>
    <name evidence="2" type="ORF">JCM19296_3284</name>
</gene>
<reference evidence="2 3" key="1">
    <citation type="journal article" date="2014" name="Genome Announc.">
        <title>Draft Genome Sequences of Marine Flavobacterium Nonlabens Strains NR17, NR24, NR27, NR32, NR33, and Ara13.</title>
        <authorList>
            <person name="Nakanishi M."/>
            <person name="Meirelles P."/>
            <person name="Suzuki R."/>
            <person name="Takatani N."/>
            <person name="Mino S."/>
            <person name="Suda W."/>
            <person name="Oshima K."/>
            <person name="Hattori M."/>
            <person name="Ohkuma M."/>
            <person name="Hosokawa M."/>
            <person name="Miyashita K."/>
            <person name="Thompson F.L."/>
            <person name="Niwa A."/>
            <person name="Sawabe T."/>
            <person name="Sawabe T."/>
        </authorList>
    </citation>
    <scope>NUCLEOTIDE SEQUENCE [LARGE SCALE GENOMIC DNA]</scope>
    <source>
        <strain evidence="3">JCM19296</strain>
    </source>
</reference>
<evidence type="ECO:0000256" key="1">
    <source>
        <dbReference type="SAM" id="Phobius"/>
    </source>
</evidence>
<keyword evidence="1" id="KW-0812">Transmembrane</keyword>
<feature type="transmembrane region" description="Helical" evidence="1">
    <location>
        <begin position="12"/>
        <end position="30"/>
    </location>
</feature>
<proteinExistence type="predicted"/>
<feature type="transmembrane region" description="Helical" evidence="1">
    <location>
        <begin position="130"/>
        <end position="150"/>
    </location>
</feature>